<proteinExistence type="predicted"/>
<dbReference type="Proteomes" id="UP000252985">
    <property type="component" value="Plasmid pCBA1112-01"/>
</dbReference>
<evidence type="ECO:0000313" key="2">
    <source>
        <dbReference type="Proteomes" id="UP000252985"/>
    </source>
</evidence>
<geneLocation type="plasmid" evidence="2">
    <name>pcba1112-01</name>
</geneLocation>
<keyword evidence="1" id="KW-0614">Plasmid</keyword>
<dbReference type="RefSeq" id="WP_114604710.1">
    <property type="nucleotide sequence ID" value="NZ_CP031147.1"/>
</dbReference>
<dbReference type="GeneID" id="37285340"/>
<name>A0A345E864_9EURY</name>
<dbReference type="EMBL" id="CP031147">
    <property type="protein sequence ID" value="AXG08386.1"/>
    <property type="molecule type" value="Genomic_DNA"/>
</dbReference>
<accession>A0A345E864</accession>
<reference evidence="1 2" key="1">
    <citation type="submission" date="2018-07" db="EMBL/GenBank/DDBJ databases">
        <title>Genome sequences of Haloplanus sp. CBA1112.</title>
        <authorList>
            <person name="Kim Y.B."/>
            <person name="Roh S.W."/>
        </authorList>
    </citation>
    <scope>NUCLEOTIDE SEQUENCE [LARGE SCALE GENOMIC DNA]</scope>
    <source>
        <strain evidence="1 2">CBA1112</strain>
        <plasmid evidence="2">pcba1112-01</plasmid>
    </source>
</reference>
<protein>
    <submittedName>
        <fullName evidence="1">Uncharacterized protein</fullName>
    </submittedName>
</protein>
<organism evidence="1 2">
    <name type="scientific">Haloplanus rubicundus</name>
    <dbReference type="NCBI Taxonomy" id="1547898"/>
    <lineage>
        <taxon>Archaea</taxon>
        <taxon>Methanobacteriati</taxon>
        <taxon>Methanobacteriota</taxon>
        <taxon>Stenosarchaea group</taxon>
        <taxon>Halobacteria</taxon>
        <taxon>Halobacteriales</taxon>
        <taxon>Haloferacaceae</taxon>
        <taxon>Haloplanus</taxon>
    </lineage>
</organism>
<dbReference type="KEGG" id="haq:DU484_00140"/>
<gene>
    <name evidence="1" type="ORF">DU484_00140</name>
</gene>
<evidence type="ECO:0000313" key="1">
    <source>
        <dbReference type="EMBL" id="AXG08386.1"/>
    </source>
</evidence>
<dbReference type="AlphaFoldDB" id="A0A345E864"/>
<sequence length="125" mass="13910">MSPSGEESPNDGDVDLDAIQSDLSDMQSSLADHYALLERGPEIRDEHVIESEVEVVVPPIIADYVRAVVREAAAMTVEERDQFLYEELVGFEVRTTRYRFPDGDVLEVGPDRVVLRHPPDGSVEG</sequence>